<accession>A0ABQ1J2W3</accession>
<sequence>MVAIVSTNRPLWFDFAHHVGLFLTSHQTDMVSEVEPFGRWHNTFPLPSKGTVGVGRSAVS</sequence>
<evidence type="ECO:0000313" key="2">
    <source>
        <dbReference type="Proteomes" id="UP000628854"/>
    </source>
</evidence>
<dbReference type="RefSeq" id="WP_084394098.1">
    <property type="nucleotide sequence ID" value="NZ_BMKF01000001.1"/>
</dbReference>
<name>A0ABQ1J2W3_9PROT</name>
<dbReference type="EMBL" id="BMKF01000001">
    <property type="protein sequence ID" value="GGB56506.1"/>
    <property type="molecule type" value="Genomic_DNA"/>
</dbReference>
<keyword evidence="2" id="KW-1185">Reference proteome</keyword>
<reference evidence="2" key="1">
    <citation type="journal article" date="2019" name="Int. J. Syst. Evol. Microbiol.">
        <title>The Global Catalogue of Microorganisms (GCM) 10K type strain sequencing project: providing services to taxonomists for standard genome sequencing and annotation.</title>
        <authorList>
            <consortium name="The Broad Institute Genomics Platform"/>
            <consortium name="The Broad Institute Genome Sequencing Center for Infectious Disease"/>
            <person name="Wu L."/>
            <person name="Ma J."/>
        </authorList>
    </citation>
    <scope>NUCLEOTIDE SEQUENCE [LARGE SCALE GENOMIC DNA]</scope>
    <source>
        <strain evidence="2">CGMCC 1.15928</strain>
    </source>
</reference>
<protein>
    <submittedName>
        <fullName evidence="1">Uncharacterized protein</fullName>
    </submittedName>
</protein>
<organism evidence="1 2">
    <name type="scientific">Henriciella pelagia</name>
    <dbReference type="NCBI Taxonomy" id="1977912"/>
    <lineage>
        <taxon>Bacteria</taxon>
        <taxon>Pseudomonadati</taxon>
        <taxon>Pseudomonadota</taxon>
        <taxon>Alphaproteobacteria</taxon>
        <taxon>Hyphomonadales</taxon>
        <taxon>Hyphomonadaceae</taxon>
        <taxon>Henriciella</taxon>
    </lineage>
</organism>
<gene>
    <name evidence="1" type="ORF">GCM10011503_01040</name>
</gene>
<dbReference type="Proteomes" id="UP000628854">
    <property type="component" value="Unassembled WGS sequence"/>
</dbReference>
<proteinExistence type="predicted"/>
<evidence type="ECO:0000313" key="1">
    <source>
        <dbReference type="EMBL" id="GGB56506.1"/>
    </source>
</evidence>
<comment type="caution">
    <text evidence="1">The sequence shown here is derived from an EMBL/GenBank/DDBJ whole genome shotgun (WGS) entry which is preliminary data.</text>
</comment>